<evidence type="ECO:0000313" key="2">
    <source>
        <dbReference type="EMBL" id="CAH0993296.1"/>
    </source>
</evidence>
<dbReference type="InterPro" id="IPR011042">
    <property type="entry name" value="6-blade_b-propeller_TolB-like"/>
</dbReference>
<dbReference type="PANTHER" id="PTHR43056">
    <property type="entry name" value="PEPTIDASE S9 PROLYL OLIGOPEPTIDASE"/>
    <property type="match status" value="1"/>
</dbReference>
<dbReference type="SUPFAM" id="SSF82171">
    <property type="entry name" value="DPP6 N-terminal domain-like"/>
    <property type="match status" value="1"/>
</dbReference>
<reference evidence="2" key="1">
    <citation type="submission" date="2021-12" db="EMBL/GenBank/DDBJ databases">
        <authorList>
            <person name="Rodrigo-Torres L."/>
            <person name="Arahal R. D."/>
            <person name="Lucena T."/>
        </authorList>
    </citation>
    <scope>NUCLEOTIDE SEQUENCE</scope>
    <source>
        <strain evidence="2">CECT 8267</strain>
    </source>
</reference>
<dbReference type="RefSeq" id="WP_237445979.1">
    <property type="nucleotide sequence ID" value="NZ_CAKLPX010000007.1"/>
</dbReference>
<name>A0ABM9AJ87_9GAMM</name>
<protein>
    <recommendedName>
        <fullName evidence="1">Peptidase S9 prolyl oligopeptidase catalytic domain-containing protein</fullName>
    </recommendedName>
</protein>
<dbReference type="Proteomes" id="UP000838100">
    <property type="component" value="Unassembled WGS sequence"/>
</dbReference>
<dbReference type="InterPro" id="IPR029058">
    <property type="entry name" value="AB_hydrolase_fold"/>
</dbReference>
<accession>A0ABM9AJ87</accession>
<evidence type="ECO:0000313" key="3">
    <source>
        <dbReference type="Proteomes" id="UP000838100"/>
    </source>
</evidence>
<proteinExistence type="predicted"/>
<dbReference type="Gene3D" id="2.120.10.30">
    <property type="entry name" value="TolB, C-terminal domain"/>
    <property type="match status" value="1"/>
</dbReference>
<gene>
    <name evidence="2" type="ORF">SIN8267_03444</name>
</gene>
<feature type="domain" description="Peptidase S9 prolyl oligopeptidase catalytic" evidence="1">
    <location>
        <begin position="392"/>
        <end position="596"/>
    </location>
</feature>
<organism evidence="2 3">
    <name type="scientific">Sinobacterium norvegicum</name>
    <dbReference type="NCBI Taxonomy" id="1641715"/>
    <lineage>
        <taxon>Bacteria</taxon>
        <taxon>Pseudomonadati</taxon>
        <taxon>Pseudomonadota</taxon>
        <taxon>Gammaproteobacteria</taxon>
        <taxon>Cellvibrionales</taxon>
        <taxon>Spongiibacteraceae</taxon>
        <taxon>Sinobacterium</taxon>
    </lineage>
</organism>
<dbReference type="InterPro" id="IPR050585">
    <property type="entry name" value="Xaa-Pro_dipeptidyl-ppase/CocE"/>
</dbReference>
<dbReference type="Pfam" id="PF00326">
    <property type="entry name" value="Peptidase_S9"/>
    <property type="match status" value="1"/>
</dbReference>
<dbReference type="EMBL" id="CAKLPX010000007">
    <property type="protein sequence ID" value="CAH0993296.1"/>
    <property type="molecule type" value="Genomic_DNA"/>
</dbReference>
<dbReference type="Gene3D" id="3.40.50.1820">
    <property type="entry name" value="alpha/beta hydrolase"/>
    <property type="match status" value="1"/>
</dbReference>
<sequence length="601" mass="68079">MTVTAQQACLSLSKIKQLRVIDRQLFVNMVDADNHHQLFCLTAEEQLITVADHLNNRSILNGYGGGCFEGNQTQLWLTTAGQLHLKMDNHWHSHSVVAGDLTFDKAHQRCLAVIDDTERDRQFVADCREPTQPLLQQSDFFNSPMTSPNGQYIAYVCRKFPNMPWDNTELRIAPVASNGAINESTSQAVVESKTNDLVHGEAVCQLSWLDNQQLLYLSDRQGFWGLYCYNTATQTSRAIYTPNADICAAPWEAGHCNYIALQVDDIICTQIHRGRWQLIRHCNQHTEILELPDDICFIHQLCHIDQKIYFAAAGVNSHQHIYSYHLSSRQTHCFTANDKVETTLFPPPVSIDVGAKEASQGFFYAAKNTSEPAPLIIRFHGGPTSYTHPGLDLTTRYFTDHGFSVLDLNYRGSAGFGRSSRHQIYGHWGRSEVEDCRTAIAHLTERKLVNPDAIFARGNSSGGYAALCIATFSSLLNGAMVSSGISDLNLLFKHTHRFERCYIQQLLKQEYSEQGHSRWFQHSPIHFAKQLTTPILFIQGGRDTICPPEQTQQFIERLESNNIFHQLLFFPDEGHGVKQTKNQQLALKKELDFYQMIVAKL</sequence>
<evidence type="ECO:0000259" key="1">
    <source>
        <dbReference type="Pfam" id="PF00326"/>
    </source>
</evidence>
<dbReference type="SUPFAM" id="SSF53474">
    <property type="entry name" value="alpha/beta-Hydrolases"/>
    <property type="match status" value="1"/>
</dbReference>
<dbReference type="InterPro" id="IPR001375">
    <property type="entry name" value="Peptidase_S9_cat"/>
</dbReference>
<comment type="caution">
    <text evidence="2">The sequence shown here is derived from an EMBL/GenBank/DDBJ whole genome shotgun (WGS) entry which is preliminary data.</text>
</comment>
<dbReference type="PANTHER" id="PTHR43056:SF5">
    <property type="entry name" value="PEPTIDASE S9 PROLYL OLIGOPEPTIDASE CATALYTIC DOMAIN-CONTAINING PROTEIN"/>
    <property type="match status" value="1"/>
</dbReference>
<keyword evidence="3" id="KW-1185">Reference proteome</keyword>